<dbReference type="PANTHER" id="PTHR43434">
    <property type="entry name" value="PHOSPHOGLYCOLATE PHOSPHATASE"/>
    <property type="match status" value="1"/>
</dbReference>
<dbReference type="RefSeq" id="WP_229959774.1">
    <property type="nucleotide sequence ID" value="NZ_JAJJWI010000006.1"/>
</dbReference>
<dbReference type="InterPro" id="IPR036412">
    <property type="entry name" value="HAD-like_sf"/>
</dbReference>
<evidence type="ECO:0000256" key="2">
    <source>
        <dbReference type="ARBA" id="ARBA00004818"/>
    </source>
</evidence>
<comment type="similarity">
    <text evidence="3">Belongs to the HAD-like hydrolase superfamily. CbbY/CbbZ/Gph/YieH family.</text>
</comment>
<accession>A0ABW4WRR0</accession>
<dbReference type="Gene3D" id="3.40.50.1000">
    <property type="entry name" value="HAD superfamily/HAD-like"/>
    <property type="match status" value="1"/>
</dbReference>
<dbReference type="PANTHER" id="PTHR43434:SF1">
    <property type="entry name" value="PHOSPHOGLYCOLATE PHOSPHATASE"/>
    <property type="match status" value="1"/>
</dbReference>
<evidence type="ECO:0000313" key="5">
    <source>
        <dbReference type="EMBL" id="MFD2065432.1"/>
    </source>
</evidence>
<dbReference type="Gene3D" id="1.10.150.240">
    <property type="entry name" value="Putative phosphatase, domain 2"/>
    <property type="match status" value="1"/>
</dbReference>
<organism evidence="5 6">
    <name type="scientific">Pontibacter silvestris</name>
    <dbReference type="NCBI Taxonomy" id="2305183"/>
    <lineage>
        <taxon>Bacteria</taxon>
        <taxon>Pseudomonadati</taxon>
        <taxon>Bacteroidota</taxon>
        <taxon>Cytophagia</taxon>
        <taxon>Cytophagales</taxon>
        <taxon>Hymenobacteraceae</taxon>
        <taxon>Pontibacter</taxon>
    </lineage>
</organism>
<dbReference type="SUPFAM" id="SSF56784">
    <property type="entry name" value="HAD-like"/>
    <property type="match status" value="1"/>
</dbReference>
<reference evidence="6" key="1">
    <citation type="journal article" date="2019" name="Int. J. Syst. Evol. Microbiol.">
        <title>The Global Catalogue of Microorganisms (GCM) 10K type strain sequencing project: providing services to taxonomists for standard genome sequencing and annotation.</title>
        <authorList>
            <consortium name="The Broad Institute Genomics Platform"/>
            <consortium name="The Broad Institute Genome Sequencing Center for Infectious Disease"/>
            <person name="Wu L."/>
            <person name="Ma J."/>
        </authorList>
    </citation>
    <scope>NUCLEOTIDE SEQUENCE [LARGE SCALE GENOMIC DNA]</scope>
    <source>
        <strain evidence="6">JCM 16545</strain>
    </source>
</reference>
<comment type="catalytic activity">
    <reaction evidence="1">
        <text>2-phosphoglycolate + H2O = glycolate + phosphate</text>
        <dbReference type="Rhea" id="RHEA:14369"/>
        <dbReference type="ChEBI" id="CHEBI:15377"/>
        <dbReference type="ChEBI" id="CHEBI:29805"/>
        <dbReference type="ChEBI" id="CHEBI:43474"/>
        <dbReference type="ChEBI" id="CHEBI:58033"/>
        <dbReference type="EC" id="3.1.3.18"/>
    </reaction>
</comment>
<dbReference type="NCBIfam" id="TIGR01549">
    <property type="entry name" value="HAD-SF-IA-v1"/>
    <property type="match status" value="1"/>
</dbReference>
<dbReference type="InterPro" id="IPR023198">
    <property type="entry name" value="PGP-like_dom2"/>
</dbReference>
<dbReference type="InterPro" id="IPR023214">
    <property type="entry name" value="HAD_sf"/>
</dbReference>
<gene>
    <name evidence="5" type="ORF">ACFSKU_00935</name>
</gene>
<evidence type="ECO:0000256" key="4">
    <source>
        <dbReference type="ARBA" id="ARBA00013078"/>
    </source>
</evidence>
<dbReference type="InterPro" id="IPR050155">
    <property type="entry name" value="HAD-like_hydrolase_sf"/>
</dbReference>
<evidence type="ECO:0000313" key="6">
    <source>
        <dbReference type="Proteomes" id="UP001597369"/>
    </source>
</evidence>
<dbReference type="SFLD" id="SFLDG01129">
    <property type="entry name" value="C1.5:_HAD__Beta-PGM__Phosphata"/>
    <property type="match status" value="1"/>
</dbReference>
<dbReference type="EMBL" id="JBHUHV010000002">
    <property type="protein sequence ID" value="MFD2065432.1"/>
    <property type="molecule type" value="Genomic_DNA"/>
</dbReference>
<dbReference type="GO" id="GO:0016787">
    <property type="term" value="F:hydrolase activity"/>
    <property type="evidence" value="ECO:0007669"/>
    <property type="project" value="UniProtKB-KW"/>
</dbReference>
<dbReference type="EC" id="3.1.3.18" evidence="4"/>
<evidence type="ECO:0000256" key="1">
    <source>
        <dbReference type="ARBA" id="ARBA00000830"/>
    </source>
</evidence>
<comment type="caution">
    <text evidence="5">The sequence shown here is derived from an EMBL/GenBank/DDBJ whole genome shotgun (WGS) entry which is preliminary data.</text>
</comment>
<keyword evidence="5" id="KW-0378">Hydrolase</keyword>
<evidence type="ECO:0000256" key="3">
    <source>
        <dbReference type="ARBA" id="ARBA00006171"/>
    </source>
</evidence>
<dbReference type="SFLD" id="SFLDS00003">
    <property type="entry name" value="Haloacid_Dehalogenase"/>
    <property type="match status" value="1"/>
</dbReference>
<keyword evidence="6" id="KW-1185">Reference proteome</keyword>
<dbReference type="InterPro" id="IPR006439">
    <property type="entry name" value="HAD-SF_hydro_IA"/>
</dbReference>
<protein>
    <recommendedName>
        <fullName evidence="4">phosphoglycolate phosphatase</fullName>
        <ecNumber evidence="4">3.1.3.18</ecNumber>
    </recommendedName>
</protein>
<dbReference type="InterPro" id="IPR041492">
    <property type="entry name" value="HAD_2"/>
</dbReference>
<comment type="pathway">
    <text evidence="2">Organic acid metabolism; glycolate biosynthesis; glycolate from 2-phosphoglycolate: step 1/1.</text>
</comment>
<dbReference type="Proteomes" id="UP001597369">
    <property type="component" value="Unassembled WGS sequence"/>
</dbReference>
<sequence length="210" mass="23942">MTNKYDGLIFDLDGTLWDSTSSVAKAWQTAKEKVGYVKENVTQADVRAIAGMAYDAIYEKLFPSLDEEQRKAFMEVSGKEELEHMYAYGGVLYDELESTLQYLQTKYRLFIVSNCQSGYIEAFLKFHNMEKYFEDHQCFGTKNRPKDENIRDVVERNDLKSPVYIGDTLGDYKASVGAKVPFIFAAYGFGKVESGQVATIEKFSDLKNIL</sequence>
<dbReference type="Pfam" id="PF13419">
    <property type="entry name" value="HAD_2"/>
    <property type="match status" value="1"/>
</dbReference>
<proteinExistence type="inferred from homology"/>
<name>A0ABW4WRR0_9BACT</name>